<keyword evidence="1" id="KW-1133">Transmembrane helix</keyword>
<protein>
    <submittedName>
        <fullName evidence="2">Uncharacterized protein</fullName>
    </submittedName>
</protein>
<keyword evidence="1" id="KW-0812">Transmembrane</keyword>
<dbReference type="EMBL" id="JXTB01000386">
    <property type="protein sequence ID" value="PON42665.1"/>
    <property type="molecule type" value="Genomic_DNA"/>
</dbReference>
<sequence>LNAFDGELKAIHMALVSAKGSDWNRVVILKALSNGKGPPDWRAMGSVLFTLLVLSLNLSLEYRTRLLIALQDVPVLLRALAPFVLGRHTLF</sequence>
<proteinExistence type="predicted"/>
<feature type="non-terminal residue" evidence="2">
    <location>
        <position position="1"/>
    </location>
</feature>
<reference evidence="3" key="1">
    <citation type="submission" date="2016-06" db="EMBL/GenBank/DDBJ databases">
        <title>Parallel loss of symbiosis genes in relatives of nitrogen-fixing non-legume Parasponia.</title>
        <authorList>
            <person name="Van Velzen R."/>
            <person name="Holmer R."/>
            <person name="Bu F."/>
            <person name="Rutten L."/>
            <person name="Van Zeijl A."/>
            <person name="Liu W."/>
            <person name="Santuari L."/>
            <person name="Cao Q."/>
            <person name="Sharma T."/>
            <person name="Shen D."/>
            <person name="Roswanjaya Y."/>
            <person name="Wardhani T."/>
            <person name="Kalhor M.S."/>
            <person name="Jansen J."/>
            <person name="Van den Hoogen J."/>
            <person name="Gungor B."/>
            <person name="Hartog M."/>
            <person name="Hontelez J."/>
            <person name="Verver J."/>
            <person name="Yang W.-C."/>
            <person name="Schijlen E."/>
            <person name="Repin R."/>
            <person name="Schilthuizen M."/>
            <person name="Schranz E."/>
            <person name="Heidstra R."/>
            <person name="Miyata K."/>
            <person name="Fedorova E."/>
            <person name="Kohlen W."/>
            <person name="Bisseling T."/>
            <person name="Smit S."/>
            <person name="Geurts R."/>
        </authorList>
    </citation>
    <scope>NUCLEOTIDE SEQUENCE [LARGE SCALE GENOMIC DNA]</scope>
    <source>
        <strain evidence="3">cv. WU1-14</strain>
    </source>
</reference>
<dbReference type="AlphaFoldDB" id="A0A2P5B1L7"/>
<evidence type="ECO:0000313" key="2">
    <source>
        <dbReference type="EMBL" id="PON42665.1"/>
    </source>
</evidence>
<name>A0A2P5B1L7_PARAD</name>
<dbReference type="Proteomes" id="UP000237105">
    <property type="component" value="Unassembled WGS sequence"/>
</dbReference>
<feature type="transmembrane region" description="Helical" evidence="1">
    <location>
        <begin position="41"/>
        <end position="60"/>
    </location>
</feature>
<evidence type="ECO:0000313" key="3">
    <source>
        <dbReference type="Proteomes" id="UP000237105"/>
    </source>
</evidence>
<keyword evidence="1" id="KW-0472">Membrane</keyword>
<gene>
    <name evidence="2" type="ORF">PanWU01x14_279780</name>
</gene>
<accession>A0A2P5B1L7</accession>
<keyword evidence="3" id="KW-1185">Reference proteome</keyword>
<organism evidence="2 3">
    <name type="scientific">Parasponia andersonii</name>
    <name type="common">Sponia andersonii</name>
    <dbReference type="NCBI Taxonomy" id="3476"/>
    <lineage>
        <taxon>Eukaryota</taxon>
        <taxon>Viridiplantae</taxon>
        <taxon>Streptophyta</taxon>
        <taxon>Embryophyta</taxon>
        <taxon>Tracheophyta</taxon>
        <taxon>Spermatophyta</taxon>
        <taxon>Magnoliopsida</taxon>
        <taxon>eudicotyledons</taxon>
        <taxon>Gunneridae</taxon>
        <taxon>Pentapetalae</taxon>
        <taxon>rosids</taxon>
        <taxon>fabids</taxon>
        <taxon>Rosales</taxon>
        <taxon>Cannabaceae</taxon>
        <taxon>Parasponia</taxon>
    </lineage>
</organism>
<evidence type="ECO:0000256" key="1">
    <source>
        <dbReference type="SAM" id="Phobius"/>
    </source>
</evidence>
<comment type="caution">
    <text evidence="2">The sequence shown here is derived from an EMBL/GenBank/DDBJ whole genome shotgun (WGS) entry which is preliminary data.</text>
</comment>